<evidence type="ECO:0000256" key="10">
    <source>
        <dbReference type="PIRSR" id="PIRSR001589-2"/>
    </source>
</evidence>
<gene>
    <name evidence="12" type="ORF">EYS09_16935</name>
</gene>
<dbReference type="PANTHER" id="PTHR43284:SF1">
    <property type="entry name" value="ASPARAGINE SYNTHETASE"/>
    <property type="match status" value="1"/>
</dbReference>
<evidence type="ECO:0000256" key="2">
    <source>
        <dbReference type="ARBA" id="ARBA00005752"/>
    </source>
</evidence>
<keyword evidence="7 9" id="KW-0315">Glutamine amidotransferase</keyword>
<comment type="similarity">
    <text evidence="2">Belongs to the asparagine synthetase family.</text>
</comment>
<dbReference type="EC" id="6.3.5.4" evidence="3"/>
<dbReference type="InterPro" id="IPR029055">
    <property type="entry name" value="Ntn_hydrolases_N"/>
</dbReference>
<dbReference type="CDD" id="cd00712">
    <property type="entry name" value="AsnB"/>
    <property type="match status" value="1"/>
</dbReference>
<dbReference type="InterPro" id="IPR017932">
    <property type="entry name" value="GATase_2_dom"/>
</dbReference>
<dbReference type="AlphaFoldDB" id="A0A4Q9HTX6"/>
<reference evidence="12 13" key="1">
    <citation type="submission" date="2019-02" db="EMBL/GenBank/DDBJ databases">
        <title>Draft Genome Sequence of Streptomyces sp. AM-2504, identified by 16S rRNA comparative analysis as a Streptomyces Kasugaensis strain.</title>
        <authorList>
            <person name="Napolioni V."/>
            <person name="Giuliodori A.M."/>
            <person name="Spurio R."/>
            <person name="Fabbretti A."/>
        </authorList>
    </citation>
    <scope>NUCLEOTIDE SEQUENCE [LARGE SCALE GENOMIC DNA]</scope>
    <source>
        <strain evidence="12 13">AM-2504</strain>
    </source>
</reference>
<dbReference type="PANTHER" id="PTHR43284">
    <property type="entry name" value="ASPARAGINE SYNTHETASE (GLUTAMINE-HYDROLYZING)"/>
    <property type="match status" value="1"/>
</dbReference>
<feature type="binding site" evidence="10">
    <location>
        <position position="102"/>
    </location>
    <ligand>
        <name>L-glutamine</name>
        <dbReference type="ChEBI" id="CHEBI:58359"/>
    </ligand>
</feature>
<dbReference type="GO" id="GO:0004066">
    <property type="term" value="F:asparagine synthase (glutamine-hydrolyzing) activity"/>
    <property type="evidence" value="ECO:0007669"/>
    <property type="project" value="UniProtKB-EC"/>
</dbReference>
<dbReference type="SUPFAM" id="SSF56235">
    <property type="entry name" value="N-terminal nucleophile aminohydrolases (Ntn hydrolases)"/>
    <property type="match status" value="1"/>
</dbReference>
<evidence type="ECO:0000313" key="12">
    <source>
        <dbReference type="EMBL" id="TBO58522.1"/>
    </source>
</evidence>
<proteinExistence type="inferred from homology"/>
<comment type="caution">
    <text evidence="12">The sequence shown here is derived from an EMBL/GenBank/DDBJ whole genome shotgun (WGS) entry which is preliminary data.</text>
</comment>
<keyword evidence="5 10" id="KW-0067">ATP-binding</keyword>
<name>A0A4Q9HTX6_STRKA</name>
<dbReference type="InterPro" id="IPR006426">
    <property type="entry name" value="Asn_synth_AEB"/>
</dbReference>
<evidence type="ECO:0000256" key="5">
    <source>
        <dbReference type="ARBA" id="ARBA00022840"/>
    </source>
</evidence>
<comment type="catalytic activity">
    <reaction evidence="8">
        <text>L-aspartate + L-glutamine + ATP + H2O = L-asparagine + L-glutamate + AMP + diphosphate + H(+)</text>
        <dbReference type="Rhea" id="RHEA:12228"/>
        <dbReference type="ChEBI" id="CHEBI:15377"/>
        <dbReference type="ChEBI" id="CHEBI:15378"/>
        <dbReference type="ChEBI" id="CHEBI:29985"/>
        <dbReference type="ChEBI" id="CHEBI:29991"/>
        <dbReference type="ChEBI" id="CHEBI:30616"/>
        <dbReference type="ChEBI" id="CHEBI:33019"/>
        <dbReference type="ChEBI" id="CHEBI:58048"/>
        <dbReference type="ChEBI" id="CHEBI:58359"/>
        <dbReference type="ChEBI" id="CHEBI:456215"/>
        <dbReference type="EC" id="6.3.5.4"/>
    </reaction>
</comment>
<dbReference type="SUPFAM" id="SSF52402">
    <property type="entry name" value="Adenine nucleotide alpha hydrolases-like"/>
    <property type="match status" value="1"/>
</dbReference>
<dbReference type="GO" id="GO:0006529">
    <property type="term" value="P:asparagine biosynthetic process"/>
    <property type="evidence" value="ECO:0007669"/>
    <property type="project" value="UniProtKB-KW"/>
</dbReference>
<dbReference type="Pfam" id="PF13537">
    <property type="entry name" value="GATase_7"/>
    <property type="match status" value="1"/>
</dbReference>
<dbReference type="InterPro" id="IPR001962">
    <property type="entry name" value="Asn_synthase"/>
</dbReference>
<evidence type="ECO:0000256" key="8">
    <source>
        <dbReference type="ARBA" id="ARBA00048741"/>
    </source>
</evidence>
<keyword evidence="9" id="KW-0028">Amino-acid biosynthesis</keyword>
<dbReference type="Gene3D" id="3.40.50.620">
    <property type="entry name" value="HUPs"/>
    <property type="match status" value="1"/>
</dbReference>
<feature type="domain" description="Glutamine amidotransferase type-2" evidence="11">
    <location>
        <begin position="4"/>
        <end position="216"/>
    </location>
</feature>
<sequence>MTMCGIGGLLLKRHPSVDHRSMAGPLAASLAHRGRDGTGSFEDEWISLHSARHAVIAVDDARQPMFDRERALVMVGNGEVLNYRQLGRQLPDDRRRRMPPGDLQVALELCAERGTAAFEELRGPFALALWDTTAHQLTLVRDRLGERPLYYYDSPELFAFASEMRCLTACLRGENLPLDPVNALAFLGLGRLTGNRTLYRDIRSVPAGGVLRTGPGDAGPRLTAALTPVSGLRDAPADEAEITHLIDQAQRRALVADRPVTVGFSGGIDSSAVLKAALEHAEPAAAVTVFSARHPDEDENLKRARALAGKFGVDLHEVPFRIPSLDATMELLNSTLDAPAAEPLVLHNDALHRAARDHSAVLLGGHGADEVFGGYARYAALRADAAGSTTEEWMSTSLWERWNRTAGWSRFVTALGSDAVAPHAAALADALDRPFPYSTAEDTDPVLFGQALDLFRLMTYDNFRATDENGIARGVEVRSPFFDIDLVAGVFSLPVERRIRPGAPKHLLRNVFHGTPLAEEFTEPKVGFDDHFSYSDWMTDNWPDFSATITRGPLNGLGILRDDALTDLEKFDWRLLWRLFSLSTWLEREGIPPVAHR</sequence>
<protein>
    <recommendedName>
        <fullName evidence="3">asparagine synthase (glutamine-hydrolyzing)</fullName>
        <ecNumber evidence="3">6.3.5.4</ecNumber>
    </recommendedName>
</protein>
<dbReference type="PIRSF" id="PIRSF001589">
    <property type="entry name" value="Asn_synthetase_glu-h"/>
    <property type="match status" value="1"/>
</dbReference>
<dbReference type="GO" id="GO:0005524">
    <property type="term" value="F:ATP binding"/>
    <property type="evidence" value="ECO:0007669"/>
    <property type="project" value="UniProtKB-KW"/>
</dbReference>
<dbReference type="InterPro" id="IPR051786">
    <property type="entry name" value="ASN_synthetase/amidase"/>
</dbReference>
<evidence type="ECO:0000259" key="11">
    <source>
        <dbReference type="PROSITE" id="PS51278"/>
    </source>
</evidence>
<keyword evidence="4 10" id="KW-0547">Nucleotide-binding</keyword>
<evidence type="ECO:0000256" key="3">
    <source>
        <dbReference type="ARBA" id="ARBA00012737"/>
    </source>
</evidence>
<evidence type="ECO:0000313" key="13">
    <source>
        <dbReference type="Proteomes" id="UP000292452"/>
    </source>
</evidence>
<evidence type="ECO:0000256" key="6">
    <source>
        <dbReference type="ARBA" id="ARBA00022888"/>
    </source>
</evidence>
<dbReference type="Gene3D" id="3.60.20.10">
    <property type="entry name" value="Glutamine Phosphoribosylpyrophosphate, subunit 1, domain 1"/>
    <property type="match status" value="1"/>
</dbReference>
<comment type="pathway">
    <text evidence="1">Amino-acid biosynthesis; L-asparagine biosynthesis; L-asparagine from L-aspartate (L-Gln route): step 1/1.</text>
</comment>
<evidence type="ECO:0000256" key="7">
    <source>
        <dbReference type="ARBA" id="ARBA00022962"/>
    </source>
</evidence>
<feature type="active site" description="For GATase activity" evidence="9">
    <location>
        <position position="4"/>
    </location>
</feature>
<organism evidence="12 13">
    <name type="scientific">Streptomyces kasugaensis</name>
    <dbReference type="NCBI Taxonomy" id="1946"/>
    <lineage>
        <taxon>Bacteria</taxon>
        <taxon>Bacillati</taxon>
        <taxon>Actinomycetota</taxon>
        <taxon>Actinomycetes</taxon>
        <taxon>Kitasatosporales</taxon>
        <taxon>Streptomycetaceae</taxon>
        <taxon>Streptomyces</taxon>
    </lineage>
</organism>
<dbReference type="GO" id="GO:0005829">
    <property type="term" value="C:cytosol"/>
    <property type="evidence" value="ECO:0007669"/>
    <property type="project" value="TreeGrafter"/>
</dbReference>
<dbReference type="CDD" id="cd01991">
    <property type="entry name" value="Asn_synthase_B_C"/>
    <property type="match status" value="1"/>
</dbReference>
<dbReference type="InterPro" id="IPR014729">
    <property type="entry name" value="Rossmann-like_a/b/a_fold"/>
</dbReference>
<dbReference type="PROSITE" id="PS51278">
    <property type="entry name" value="GATASE_TYPE_2"/>
    <property type="match status" value="1"/>
</dbReference>
<accession>A0A4Q9HTX6</accession>
<keyword evidence="13" id="KW-1185">Reference proteome</keyword>
<evidence type="ECO:0000256" key="9">
    <source>
        <dbReference type="PIRSR" id="PIRSR001589-1"/>
    </source>
</evidence>
<dbReference type="EMBL" id="SIXH01000133">
    <property type="protein sequence ID" value="TBO58522.1"/>
    <property type="molecule type" value="Genomic_DNA"/>
</dbReference>
<evidence type="ECO:0000256" key="1">
    <source>
        <dbReference type="ARBA" id="ARBA00005187"/>
    </source>
</evidence>
<dbReference type="Pfam" id="PF00733">
    <property type="entry name" value="Asn_synthase"/>
    <property type="match status" value="1"/>
</dbReference>
<evidence type="ECO:0000256" key="4">
    <source>
        <dbReference type="ARBA" id="ARBA00022741"/>
    </source>
</evidence>
<dbReference type="InterPro" id="IPR033738">
    <property type="entry name" value="AsnB_N"/>
</dbReference>
<keyword evidence="6 9" id="KW-0061">Asparagine biosynthesis</keyword>
<dbReference type="Proteomes" id="UP000292452">
    <property type="component" value="Unassembled WGS sequence"/>
</dbReference>